<feature type="domain" description="SMP-LTD" evidence="9">
    <location>
        <begin position="276"/>
        <end position="481"/>
    </location>
</feature>
<evidence type="ECO:0000256" key="2">
    <source>
        <dbReference type="ARBA" id="ARBA00022448"/>
    </source>
</evidence>
<dbReference type="Gene3D" id="2.60.40.150">
    <property type="entry name" value="C2 domain"/>
    <property type="match status" value="5"/>
</dbReference>
<dbReference type="PANTHER" id="PTHR46980">
    <property type="entry name" value="TRICALBIN-1-RELATED"/>
    <property type="match status" value="1"/>
</dbReference>
<feature type="compositionally biased region" description="Basic and acidic residues" evidence="6">
    <location>
        <begin position="975"/>
        <end position="985"/>
    </location>
</feature>
<dbReference type="InterPro" id="IPR035892">
    <property type="entry name" value="C2_domain_sf"/>
</dbReference>
<accession>A0A427XQL1</accession>
<reference evidence="10 11" key="1">
    <citation type="submission" date="2018-11" db="EMBL/GenBank/DDBJ databases">
        <title>Genome sequence of Apiotrichum porosum DSM 27194.</title>
        <authorList>
            <person name="Aliyu H."/>
            <person name="Gorte O."/>
            <person name="Ochsenreither K."/>
        </authorList>
    </citation>
    <scope>NUCLEOTIDE SEQUENCE [LARGE SCALE GENOMIC DNA]</scope>
    <source>
        <strain evidence="10 11">DSM 27194</strain>
    </source>
</reference>
<dbReference type="PROSITE" id="PS50004">
    <property type="entry name" value="C2"/>
    <property type="match status" value="5"/>
</dbReference>
<evidence type="ECO:0000256" key="5">
    <source>
        <dbReference type="ARBA" id="ARBA00023136"/>
    </source>
</evidence>
<dbReference type="InterPro" id="IPR052455">
    <property type="entry name" value="Tricalbin_domain"/>
</dbReference>
<dbReference type="InterPro" id="IPR037762">
    <property type="entry name" value="C2C_Tricalbin"/>
</dbReference>
<dbReference type="STRING" id="105984.A0A427XQL1"/>
<dbReference type="InterPro" id="IPR056910">
    <property type="entry name" value="TCB1-3_C2"/>
</dbReference>
<dbReference type="RefSeq" id="XP_028475848.1">
    <property type="nucleotide sequence ID" value="XM_028623874.1"/>
</dbReference>
<gene>
    <name evidence="10" type="ORF">EHS24_008563</name>
</gene>
<dbReference type="Pfam" id="PF24920">
    <property type="entry name" value="C2_TCB1"/>
    <property type="match status" value="1"/>
</dbReference>
<evidence type="ECO:0000259" key="9">
    <source>
        <dbReference type="PROSITE" id="PS51847"/>
    </source>
</evidence>
<feature type="transmembrane region" description="Helical" evidence="7">
    <location>
        <begin position="291"/>
        <end position="310"/>
    </location>
</feature>
<organism evidence="10 11">
    <name type="scientific">Apiotrichum porosum</name>
    <dbReference type="NCBI Taxonomy" id="105984"/>
    <lineage>
        <taxon>Eukaryota</taxon>
        <taxon>Fungi</taxon>
        <taxon>Dikarya</taxon>
        <taxon>Basidiomycota</taxon>
        <taxon>Agaricomycotina</taxon>
        <taxon>Tremellomycetes</taxon>
        <taxon>Trichosporonales</taxon>
        <taxon>Trichosporonaceae</taxon>
        <taxon>Apiotrichum</taxon>
    </lineage>
</organism>
<dbReference type="GO" id="GO:0016020">
    <property type="term" value="C:membrane"/>
    <property type="evidence" value="ECO:0007669"/>
    <property type="project" value="UniProtKB-SubCell"/>
</dbReference>
<evidence type="ECO:0000313" key="11">
    <source>
        <dbReference type="Proteomes" id="UP000279236"/>
    </source>
</evidence>
<dbReference type="InterPro" id="IPR037756">
    <property type="entry name" value="C2D_Tricalbin"/>
</dbReference>
<dbReference type="InterPro" id="IPR031468">
    <property type="entry name" value="SMP_LBD"/>
</dbReference>
<dbReference type="Proteomes" id="UP000279236">
    <property type="component" value="Unassembled WGS sequence"/>
</dbReference>
<dbReference type="PROSITE" id="PS51847">
    <property type="entry name" value="SMP"/>
    <property type="match status" value="1"/>
</dbReference>
<evidence type="ECO:0000256" key="6">
    <source>
        <dbReference type="SAM" id="MobiDB-lite"/>
    </source>
</evidence>
<dbReference type="EMBL" id="RSCE01000007">
    <property type="protein sequence ID" value="RSH81129.1"/>
    <property type="molecule type" value="Genomic_DNA"/>
</dbReference>
<feature type="domain" description="C2" evidence="8">
    <location>
        <begin position="755"/>
        <end position="869"/>
    </location>
</feature>
<evidence type="ECO:0008006" key="12">
    <source>
        <dbReference type="Google" id="ProtNLM"/>
    </source>
</evidence>
<feature type="region of interest" description="Disordered" evidence="6">
    <location>
        <begin position="1516"/>
        <end position="1551"/>
    </location>
</feature>
<evidence type="ECO:0000256" key="7">
    <source>
        <dbReference type="SAM" id="Phobius"/>
    </source>
</evidence>
<keyword evidence="3" id="KW-0445">Lipid transport</keyword>
<feature type="compositionally biased region" description="Polar residues" evidence="6">
    <location>
        <begin position="1522"/>
        <end position="1551"/>
    </location>
</feature>
<dbReference type="Pfam" id="PF25669">
    <property type="entry name" value="SMP_MUG190-like"/>
    <property type="match status" value="1"/>
</dbReference>
<dbReference type="Pfam" id="PF00168">
    <property type="entry name" value="C2"/>
    <property type="match status" value="5"/>
</dbReference>
<keyword evidence="2" id="KW-0813">Transport</keyword>
<dbReference type="GO" id="GO:0061817">
    <property type="term" value="P:endoplasmic reticulum-plasma membrane tethering"/>
    <property type="evidence" value="ECO:0007669"/>
    <property type="project" value="InterPro"/>
</dbReference>
<keyword evidence="4" id="KW-0446">Lipid-binding</keyword>
<proteinExistence type="predicted"/>
<keyword evidence="7" id="KW-0812">Transmembrane</keyword>
<dbReference type="CDD" id="cd04044">
    <property type="entry name" value="C2A_Tricalbin-like"/>
    <property type="match status" value="1"/>
</dbReference>
<feature type="domain" description="C2" evidence="8">
    <location>
        <begin position="1374"/>
        <end position="1491"/>
    </location>
</feature>
<dbReference type="OrthoDB" id="1029639at2759"/>
<dbReference type="CDD" id="cd04040">
    <property type="entry name" value="C2D_Tricalbin-like"/>
    <property type="match status" value="1"/>
</dbReference>
<evidence type="ECO:0000256" key="3">
    <source>
        <dbReference type="ARBA" id="ARBA00023055"/>
    </source>
</evidence>
<dbReference type="CDD" id="cd04045">
    <property type="entry name" value="C2C_Tricalbin-like"/>
    <property type="match status" value="1"/>
</dbReference>
<keyword evidence="11" id="KW-1185">Reference proteome</keyword>
<evidence type="ECO:0000313" key="10">
    <source>
        <dbReference type="EMBL" id="RSH81129.1"/>
    </source>
</evidence>
<dbReference type="InterPro" id="IPR000008">
    <property type="entry name" value="C2_dom"/>
</dbReference>
<dbReference type="GeneID" id="39593106"/>
<dbReference type="SMART" id="SM00239">
    <property type="entry name" value="C2"/>
    <property type="match status" value="5"/>
</dbReference>
<comment type="subcellular location">
    <subcellularLocation>
        <location evidence="1">Membrane</location>
    </subcellularLocation>
</comment>
<feature type="domain" description="C2" evidence="8">
    <location>
        <begin position="1116"/>
        <end position="1234"/>
    </location>
</feature>
<dbReference type="GO" id="GO:0006869">
    <property type="term" value="P:lipid transport"/>
    <property type="evidence" value="ECO:0007669"/>
    <property type="project" value="UniProtKB-KW"/>
</dbReference>
<dbReference type="GO" id="GO:0008289">
    <property type="term" value="F:lipid binding"/>
    <property type="evidence" value="ECO:0007669"/>
    <property type="project" value="UniProtKB-KW"/>
</dbReference>
<sequence length="1551" mass="165223">MASQDAPNGTNGAGPEKKGALKSVFGAPKALGKGVGKGVMSVGTGVTKGVTMVGGAAVDGVGTVGRGAVGITGAVAGGTVAGIGAVAGTAISGVGAVAGGAKNAIGSMPGMGHLKDDPKNSARALAIDTSTSNAPKTTASLADAVVASKPITEDDIPGTIPKTVLPGVPDWMPRGWKEVGGIEGRGVRDTKTQEELSILSTYLKDQYYGQWYHNGGVIIFAVVSTRFITAIGLGWGWIFVILAFCATMYSLSIERTRRYARDDIQRELVKTRLITETESADWLNGFLDRFWLMYEPVLSATIIAAVAPALDANCPSFLEGLAMPTFTLGNKAPRIDYVRTFPKTPNDEVVMDWALSFTPNDIQDITPRQLKDRVNPKIVLEIRLGKGFISTGMPILLEDLNFSGKMRIKLKLMSAMPHVQKVEMSFLEKPQFDFVLKPIGGETLGFDINMIPGLEPFIHNQVHAALGPMMYDPNVFTIDLEQLMSGTPLDAAVGVLKIHILDAHGLKSTKIGGGAPDPYVSMSLGTNPAVARTKTIEATATPAWGETQFVLINSLSDVLNLNVFDYNEHRPDDLIGTVMQELKELADDAEREGVVGKVLDGGKDRGDLRFDLTYYPTIQPVKNADGVLEPVPDIPTGIVRLTVHQAKDFDRAGNDLNSFAEIFLGASKTPCHVTDVVKKSKTPAYESHTEFLVADKNASVITVVCKDKAGGSLGRLSMKLAEIMAAKASGNDWFPLAGTRDAKVRISADFRPVAMAGVIDAASSYQPPIGILRVLIKNATDIKNLELAGKSDPYVRVSVNNKTLARTEVENNNLNPVWDQFVYVPVHSLRERVVLEVMDYENVGKDRTLGTVSIDASDFIVANESDLTYPYASKAGPQTRSDRIKQASAGQFKGTLNYEVDFCPAVAFKDGVSFEAKANDLEEAAAARTAASTNGAPTPIASGTATPVAAPVPAVPVKEAAKEVAKDAVNGGTPKEGEAEAEPEKPTPGVVLSDAEILGSQSGVLVFQCIEGHLPKKGCLEVLFDEGYWPAYTSERARSQHARWDQVGEGFVRELDVGTTWLRINAADDPTADKDEIVAELHLDTKEFLEQSLNKEATFVLTGEDGSRSTIKMSSRFVPVGIKLTARESINDQGMLRVTVISAKNLKAADRGGKSDPNVTFLLNGDKVFKSETKKKTVNPVWNETFEVAVPSRVKAQLAYEVDDWNTVGSADELGGGLLNLAALEPMELQNLDVPVVLEGKQFGTLQCNVLFRPQIIARTRQKTSTFSAAGRTVTNIGGAAIGAPVAVGKGVVAGGGAVVSGVGHVITAPTRLFRKKDRSSSVNEPPTIVETPPVAGQGYNVAPQVQLAPNTQVSGPADLVEELVPAAAVGAIAAGETLPEGAGAATSEPGTLTVAVIGAKDLKPSGSHGAKDLKPYAVVKLGAKTMKTDYQKGVECEWNDTFNFNLLPGTTQFVITVYDKHSFGKDSEIGEATIDIWRHIQPAVPTADVFVELNDGTGLLKLRLDWQTGLMSKGLARTRSRTPSVSSKNGVSTDTPRSSKFTMTPQKGQQ</sequence>
<keyword evidence="5 7" id="KW-0472">Membrane</keyword>
<dbReference type="PANTHER" id="PTHR46980:SF2">
    <property type="entry name" value="TRICALBIN-1-RELATED"/>
    <property type="match status" value="1"/>
</dbReference>
<feature type="transmembrane region" description="Helical" evidence="7">
    <location>
        <begin position="227"/>
        <end position="251"/>
    </location>
</feature>
<dbReference type="CDD" id="cd00030">
    <property type="entry name" value="C2"/>
    <property type="match status" value="1"/>
</dbReference>
<dbReference type="SUPFAM" id="SSF49562">
    <property type="entry name" value="C2 domain (Calcium/lipid-binding domain, CaLB)"/>
    <property type="match status" value="5"/>
</dbReference>
<keyword evidence="7" id="KW-1133">Transmembrane helix</keyword>
<comment type="caution">
    <text evidence="10">The sequence shown here is derived from an EMBL/GenBank/DDBJ whole genome shotgun (WGS) entry which is preliminary data.</text>
</comment>
<feature type="region of interest" description="Disordered" evidence="6">
    <location>
        <begin position="964"/>
        <end position="988"/>
    </location>
</feature>
<dbReference type="InterPro" id="IPR037761">
    <property type="entry name" value="C2A_Tricalbin"/>
</dbReference>
<protein>
    <recommendedName>
        <fullName evidence="12">Tricalbin</fullName>
    </recommendedName>
</protein>
<dbReference type="CDD" id="cd21678">
    <property type="entry name" value="SMP_TCB"/>
    <property type="match status" value="1"/>
</dbReference>
<evidence type="ECO:0000256" key="1">
    <source>
        <dbReference type="ARBA" id="ARBA00004370"/>
    </source>
</evidence>
<evidence type="ECO:0000256" key="4">
    <source>
        <dbReference type="ARBA" id="ARBA00023121"/>
    </source>
</evidence>
<feature type="domain" description="C2" evidence="8">
    <location>
        <begin position="620"/>
        <end position="734"/>
    </location>
</feature>
<feature type="domain" description="C2" evidence="8">
    <location>
        <begin position="472"/>
        <end position="595"/>
    </location>
</feature>
<feature type="region of interest" description="Disordered" evidence="6">
    <location>
        <begin position="1317"/>
        <end position="1336"/>
    </location>
</feature>
<evidence type="ECO:0000259" key="8">
    <source>
        <dbReference type="PROSITE" id="PS50004"/>
    </source>
</evidence>
<name>A0A427XQL1_9TREE</name>